<dbReference type="InterPro" id="IPR033469">
    <property type="entry name" value="CYTH-like_dom_sf"/>
</dbReference>
<evidence type="ECO:0000259" key="1">
    <source>
        <dbReference type="Pfam" id="PF13521"/>
    </source>
</evidence>
<sequence>MCNRDKIYYCNSRAYREFFVTLSPYSLIVNMNNIKKIVLTGGPCAGKTTALVKVIEHFSSLGFKVFTIPEVPTLFSQSGMDYLTTNKGFFYEGEKATLEIQMALEDKFMRMASECKEPTIIVCDRGAMDISTYMKPEMWREITASIGTSTAELRDHRYDAVLHLVSAADGAEQFYTTDNNKHRSEGLELARQLDKKVIAAWTGHPYLRVINNHEDFSNKVYRVLKEISSVLGLPQPIEEERKYIVELQGAVPDCIESDITQTYLVAEPGSEIRLRRRRWQGKYVNVLTTKKRISATEQIQTERQINNNLYSSLLQQADPYRHTIRKVRRSFIWKGQYFELDDYLAPVSHLMILETKGVVEDEAVKFPPFVKVIEDITGNSEYYNYNLALRANS</sequence>
<gene>
    <name evidence="2" type="ORF">HMPREF0663_11040</name>
</gene>
<comment type="caution">
    <text evidence="2">The sequence shown here is derived from an EMBL/GenBank/DDBJ whole genome shotgun (WGS) entry which is preliminary data.</text>
</comment>
<dbReference type="Gene3D" id="2.40.320.10">
    <property type="entry name" value="Hypothetical Protein Pfu-838710-001"/>
    <property type="match status" value="1"/>
</dbReference>
<protein>
    <recommendedName>
        <fullName evidence="1">NadR/Ttd14 AAA domain-containing protein</fullName>
    </recommendedName>
</protein>
<dbReference type="SUPFAM" id="SSF55154">
    <property type="entry name" value="CYTH-like phosphatases"/>
    <property type="match status" value="1"/>
</dbReference>
<dbReference type="AlphaFoldDB" id="E7RPD9"/>
<dbReference type="InterPro" id="IPR053227">
    <property type="entry name" value="TRPL-trafficking_regulator"/>
</dbReference>
<dbReference type="GO" id="GO:0035091">
    <property type="term" value="F:phosphatidylinositol binding"/>
    <property type="evidence" value="ECO:0007669"/>
    <property type="project" value="TreeGrafter"/>
</dbReference>
<dbReference type="Gene3D" id="3.40.50.300">
    <property type="entry name" value="P-loop containing nucleotide triphosphate hydrolases"/>
    <property type="match status" value="1"/>
</dbReference>
<accession>E7RPD9</accession>
<proteinExistence type="predicted"/>
<dbReference type="PANTHER" id="PTHR34932">
    <property type="entry name" value="TRPL TRANSLOCATION DEFECT PROTEIN 14"/>
    <property type="match status" value="1"/>
</dbReference>
<dbReference type="STRING" id="28134.SAMN05444288_1863"/>
<name>E7RPD9_9BACT</name>
<dbReference type="InterPro" id="IPR027417">
    <property type="entry name" value="P-loop_NTPase"/>
</dbReference>
<organism evidence="2 3">
    <name type="scientific">Hoylesella oralis ATCC 33269</name>
    <dbReference type="NCBI Taxonomy" id="873533"/>
    <lineage>
        <taxon>Bacteria</taxon>
        <taxon>Pseudomonadati</taxon>
        <taxon>Bacteroidota</taxon>
        <taxon>Bacteroidia</taxon>
        <taxon>Bacteroidales</taxon>
        <taxon>Prevotellaceae</taxon>
        <taxon>Hoylesella</taxon>
    </lineage>
</organism>
<dbReference type="eggNOG" id="COG2954">
    <property type="taxonomic scope" value="Bacteria"/>
</dbReference>
<dbReference type="EMBL" id="AEPE02000003">
    <property type="protein sequence ID" value="EFZ37582.1"/>
    <property type="molecule type" value="Genomic_DNA"/>
</dbReference>
<keyword evidence="3" id="KW-1185">Reference proteome</keyword>
<evidence type="ECO:0000313" key="2">
    <source>
        <dbReference type="EMBL" id="EFZ37582.1"/>
    </source>
</evidence>
<dbReference type="Pfam" id="PF13521">
    <property type="entry name" value="AAA_28"/>
    <property type="match status" value="1"/>
</dbReference>
<feature type="domain" description="NadR/Ttd14 AAA" evidence="1">
    <location>
        <begin position="36"/>
        <end position="216"/>
    </location>
</feature>
<dbReference type="PANTHER" id="PTHR34932:SF1">
    <property type="entry name" value="TRPL TRANSLOCATION DEFECT PROTEIN 14"/>
    <property type="match status" value="1"/>
</dbReference>
<dbReference type="SUPFAM" id="SSF52540">
    <property type="entry name" value="P-loop containing nucleoside triphosphate hydrolases"/>
    <property type="match status" value="1"/>
</dbReference>
<dbReference type="Proteomes" id="UP000005580">
    <property type="component" value="Unassembled WGS sequence"/>
</dbReference>
<dbReference type="GO" id="GO:0005525">
    <property type="term" value="F:GTP binding"/>
    <property type="evidence" value="ECO:0007669"/>
    <property type="project" value="TreeGrafter"/>
</dbReference>
<evidence type="ECO:0000313" key="3">
    <source>
        <dbReference type="Proteomes" id="UP000005580"/>
    </source>
</evidence>
<dbReference type="GO" id="GO:0070300">
    <property type="term" value="F:phosphatidic acid binding"/>
    <property type="evidence" value="ECO:0007669"/>
    <property type="project" value="TreeGrafter"/>
</dbReference>
<dbReference type="InterPro" id="IPR038727">
    <property type="entry name" value="NadR/Ttd14_AAA_dom"/>
</dbReference>
<dbReference type="HOGENOM" id="CLU_037796_0_0_10"/>
<reference evidence="2" key="1">
    <citation type="submission" date="2011-01" db="EMBL/GenBank/DDBJ databases">
        <authorList>
            <person name="Muzny D."/>
            <person name="Qin X."/>
            <person name="Buhay C."/>
            <person name="Dugan-Rocha S."/>
            <person name="Ding Y."/>
            <person name="Chen G."/>
            <person name="Hawes A."/>
            <person name="Holder M."/>
            <person name="Jhangiani S."/>
            <person name="Johnson A."/>
            <person name="Khan Z."/>
            <person name="Li Z."/>
            <person name="Liu W."/>
            <person name="Liu X."/>
            <person name="Perez L."/>
            <person name="Shen H."/>
            <person name="Wang Q."/>
            <person name="Watt J."/>
            <person name="Xi L."/>
            <person name="Xin Y."/>
            <person name="Zhou J."/>
            <person name="Deng J."/>
            <person name="Jiang H."/>
            <person name="Liu Y."/>
            <person name="Qu J."/>
            <person name="Song X.-Z."/>
            <person name="Zhang L."/>
            <person name="Villasana D."/>
            <person name="Johnson A."/>
            <person name="Liu J."/>
            <person name="Liyanage D."/>
            <person name="Lorensuhewa L."/>
            <person name="Robinson T."/>
            <person name="Song A."/>
            <person name="Song B.-B."/>
            <person name="Dinh H."/>
            <person name="Thornton R."/>
            <person name="Coyle M."/>
            <person name="Francisco L."/>
            <person name="Jackson L."/>
            <person name="Javaid M."/>
            <person name="Korchina V."/>
            <person name="Kovar C."/>
            <person name="Mata R."/>
            <person name="Mathew T."/>
            <person name="Ngo R."/>
            <person name="Nguyen L."/>
            <person name="Nguyen N."/>
            <person name="Okwuonu G."/>
            <person name="Ongeri F."/>
            <person name="Pham C."/>
            <person name="Simmons D."/>
            <person name="Wilczek-Boney K."/>
            <person name="Hale W."/>
            <person name="Jakkamsetti A."/>
            <person name="Pham P."/>
            <person name="Ruth R."/>
            <person name="San Lucas F."/>
            <person name="Warren J."/>
            <person name="Zhang J."/>
            <person name="Zhao Z."/>
            <person name="Zhou C."/>
            <person name="Zhu D."/>
            <person name="Lee S."/>
            <person name="Bess C."/>
            <person name="Blankenburg K."/>
            <person name="Forbes L."/>
            <person name="Fu Q."/>
            <person name="Gubbala S."/>
            <person name="Hirani K."/>
            <person name="Jayaseelan J.C."/>
            <person name="Lara F."/>
            <person name="Munidasa M."/>
            <person name="Palculict T."/>
            <person name="Patil S."/>
            <person name="Pu L.-L."/>
            <person name="Saada N."/>
            <person name="Tang L."/>
            <person name="Weissenberger G."/>
            <person name="Zhu Y."/>
            <person name="Hemphill L."/>
            <person name="Shang Y."/>
            <person name="Youmans B."/>
            <person name="Ayvaz T."/>
            <person name="Ross M."/>
            <person name="Santibanez J."/>
            <person name="Aqrawi P."/>
            <person name="Gross S."/>
            <person name="Joshi V."/>
            <person name="Fowler G."/>
            <person name="Nazareth L."/>
            <person name="Reid J."/>
            <person name="Worley K."/>
            <person name="Petrosino J."/>
            <person name="Highlander S."/>
            <person name="Gibbs R."/>
        </authorList>
    </citation>
    <scope>NUCLEOTIDE SEQUENCE [LARGE SCALE GENOMIC DNA]</scope>
    <source>
        <strain evidence="2">ATCC 33269</strain>
    </source>
</reference>